<dbReference type="GO" id="GO:0032543">
    <property type="term" value="P:mitochondrial translation"/>
    <property type="evidence" value="ECO:0007669"/>
    <property type="project" value="InterPro"/>
</dbReference>
<dbReference type="OrthoDB" id="283424at2759"/>
<dbReference type="PANTHER" id="PTHR13490:SF0">
    <property type="entry name" value="SMALL RIBOSOMAL SUBUNIT PROTEIN MS35"/>
    <property type="match status" value="1"/>
</dbReference>
<dbReference type="Proteomes" id="UP000807353">
    <property type="component" value="Unassembled WGS sequence"/>
</dbReference>
<comment type="caution">
    <text evidence="2">The sequence shown here is derived from an EMBL/GenBank/DDBJ whole genome shotgun (WGS) entry which is preliminary data.</text>
</comment>
<keyword evidence="3" id="KW-1185">Reference proteome</keyword>
<evidence type="ECO:0000313" key="3">
    <source>
        <dbReference type="Proteomes" id="UP000807353"/>
    </source>
</evidence>
<protein>
    <submittedName>
        <fullName evidence="2">Mitochondrial ribosomal subunit protein-domain-containing protein</fullName>
    </submittedName>
</protein>
<evidence type="ECO:0000313" key="2">
    <source>
        <dbReference type="EMBL" id="KAF9462149.1"/>
    </source>
</evidence>
<gene>
    <name evidence="2" type="ORF">BDZ94DRAFT_1195119</name>
</gene>
<feature type="domain" description="Small ribosomal subunit protein mS35 mitochondrial conserved" evidence="1">
    <location>
        <begin position="95"/>
        <end position="246"/>
    </location>
</feature>
<name>A0A9P5Y4M6_9AGAR</name>
<dbReference type="GO" id="GO:0005763">
    <property type="term" value="C:mitochondrial small ribosomal subunit"/>
    <property type="evidence" value="ECO:0007669"/>
    <property type="project" value="TreeGrafter"/>
</dbReference>
<evidence type="ECO:0000259" key="1">
    <source>
        <dbReference type="Pfam" id="PF10213"/>
    </source>
</evidence>
<organism evidence="2 3">
    <name type="scientific">Collybia nuda</name>
    <dbReference type="NCBI Taxonomy" id="64659"/>
    <lineage>
        <taxon>Eukaryota</taxon>
        <taxon>Fungi</taxon>
        <taxon>Dikarya</taxon>
        <taxon>Basidiomycota</taxon>
        <taxon>Agaricomycotina</taxon>
        <taxon>Agaricomycetes</taxon>
        <taxon>Agaricomycetidae</taxon>
        <taxon>Agaricales</taxon>
        <taxon>Tricholomatineae</taxon>
        <taxon>Clitocybaceae</taxon>
        <taxon>Collybia</taxon>
    </lineage>
</organism>
<accession>A0A9P5Y4M6</accession>
<dbReference type="GO" id="GO:0003735">
    <property type="term" value="F:structural constituent of ribosome"/>
    <property type="evidence" value="ECO:0007669"/>
    <property type="project" value="InterPro"/>
</dbReference>
<dbReference type="AlphaFoldDB" id="A0A9P5Y4M6"/>
<dbReference type="EMBL" id="MU150275">
    <property type="protein sequence ID" value="KAF9462149.1"/>
    <property type="molecule type" value="Genomic_DNA"/>
</dbReference>
<dbReference type="InterPro" id="IPR039848">
    <property type="entry name" value="Ribosomal_mS35_mt"/>
</dbReference>
<proteinExistence type="predicted"/>
<dbReference type="Pfam" id="PF10213">
    <property type="entry name" value="MRP-S28"/>
    <property type="match status" value="1"/>
</dbReference>
<sequence length="250" mass="28383">MASLVSILPRISRRKSPALSFLRPFSSSSPALARRVKAEEKLTSDQAFDLLNDEYDDDDSASAGHLMLRQQRQVLYYLRLIEHEMPKLAAYRKTFVPPTNQTPIIVRSLDYAGEDHPVTTKRVMVASVDQLPLRDANAIHKIKLLAGPRWTPKPPADAGVRDFDTWDNGYIKISCEDFPKPAMNLKWASDTLGQLVAEANNPKDMFKDVPIDLRHVYSKTRKAKRGDHLRARAFEGPSLSDFPKEWLPYP</sequence>
<dbReference type="InterPro" id="IPR019349">
    <property type="entry name" value="Ribosomal_mS35_mit"/>
</dbReference>
<reference evidence="2" key="1">
    <citation type="submission" date="2020-11" db="EMBL/GenBank/DDBJ databases">
        <authorList>
            <consortium name="DOE Joint Genome Institute"/>
            <person name="Ahrendt S."/>
            <person name="Riley R."/>
            <person name="Andreopoulos W."/>
            <person name="Labutti K."/>
            <person name="Pangilinan J."/>
            <person name="Ruiz-Duenas F.J."/>
            <person name="Barrasa J.M."/>
            <person name="Sanchez-Garcia M."/>
            <person name="Camarero S."/>
            <person name="Miyauchi S."/>
            <person name="Serrano A."/>
            <person name="Linde D."/>
            <person name="Babiker R."/>
            <person name="Drula E."/>
            <person name="Ayuso-Fernandez I."/>
            <person name="Pacheco R."/>
            <person name="Padilla G."/>
            <person name="Ferreira P."/>
            <person name="Barriuso J."/>
            <person name="Kellner H."/>
            <person name="Castanera R."/>
            <person name="Alfaro M."/>
            <person name="Ramirez L."/>
            <person name="Pisabarro A.G."/>
            <person name="Kuo A."/>
            <person name="Tritt A."/>
            <person name="Lipzen A."/>
            <person name="He G."/>
            <person name="Yan M."/>
            <person name="Ng V."/>
            <person name="Cullen D."/>
            <person name="Martin F."/>
            <person name="Rosso M.-N."/>
            <person name="Henrissat B."/>
            <person name="Hibbett D."/>
            <person name="Martinez A.T."/>
            <person name="Grigoriev I.V."/>
        </authorList>
    </citation>
    <scope>NUCLEOTIDE SEQUENCE</scope>
    <source>
        <strain evidence="2">CBS 247.69</strain>
    </source>
</reference>
<dbReference type="PANTHER" id="PTHR13490">
    <property type="entry name" value="MITOCHONDRIAL 28S RIBOSOMAL PROTEIN S28"/>
    <property type="match status" value="1"/>
</dbReference>